<keyword evidence="8" id="KW-0206">Cytoskeleton</keyword>
<proteinExistence type="inferred from homology"/>
<dbReference type="SMART" id="SM00365">
    <property type="entry name" value="LRR_SD22"/>
    <property type="match status" value="4"/>
</dbReference>
<dbReference type="Ensembl" id="ENSLBET00000037278.1">
    <property type="protein sequence ID" value="ENSLBEP00000035765.1"/>
    <property type="gene ID" value="ENSLBEG00000026814.1"/>
</dbReference>
<keyword evidence="3" id="KW-0433">Leucine-rich repeat</keyword>
<evidence type="ECO:0000256" key="4">
    <source>
        <dbReference type="ARBA" id="ARBA00022737"/>
    </source>
</evidence>
<keyword evidence="5" id="KW-0282">Flagellum</keyword>
<evidence type="ECO:0000313" key="13">
    <source>
        <dbReference type="Proteomes" id="UP000261660"/>
    </source>
</evidence>
<evidence type="ECO:0000256" key="2">
    <source>
        <dbReference type="ARBA" id="ARBA00022490"/>
    </source>
</evidence>
<evidence type="ECO:0000256" key="3">
    <source>
        <dbReference type="ARBA" id="ARBA00022614"/>
    </source>
</evidence>
<accession>A0A3Q3NL64</accession>
<keyword evidence="7" id="KW-0969">Cilium</keyword>
<dbReference type="Pfam" id="PF14580">
    <property type="entry name" value="LRR_9"/>
    <property type="match status" value="1"/>
</dbReference>
<evidence type="ECO:0000256" key="8">
    <source>
        <dbReference type="ARBA" id="ARBA00023212"/>
    </source>
</evidence>
<evidence type="ECO:0000256" key="9">
    <source>
        <dbReference type="ARBA" id="ARBA00023273"/>
    </source>
</evidence>
<organism evidence="12 13">
    <name type="scientific">Labrus bergylta</name>
    <name type="common">ballan wrasse</name>
    <dbReference type="NCBI Taxonomy" id="56723"/>
    <lineage>
        <taxon>Eukaryota</taxon>
        <taxon>Metazoa</taxon>
        <taxon>Chordata</taxon>
        <taxon>Craniata</taxon>
        <taxon>Vertebrata</taxon>
        <taxon>Euteleostomi</taxon>
        <taxon>Actinopterygii</taxon>
        <taxon>Neopterygii</taxon>
        <taxon>Teleostei</taxon>
        <taxon>Neoteleostei</taxon>
        <taxon>Acanthomorphata</taxon>
        <taxon>Eupercaria</taxon>
        <taxon>Labriformes</taxon>
        <taxon>Labridae</taxon>
        <taxon>Labrus</taxon>
    </lineage>
</organism>
<evidence type="ECO:0000256" key="7">
    <source>
        <dbReference type="ARBA" id="ARBA00023069"/>
    </source>
</evidence>
<dbReference type="PROSITE" id="PS51450">
    <property type="entry name" value="LRR"/>
    <property type="match status" value="3"/>
</dbReference>
<reference evidence="12" key="1">
    <citation type="submission" date="2025-08" db="UniProtKB">
        <authorList>
            <consortium name="Ensembl"/>
        </authorList>
    </citation>
    <scope>IDENTIFICATION</scope>
</reference>
<dbReference type="AlphaFoldDB" id="A0A3Q3NL64"/>
<dbReference type="SUPFAM" id="SSF52058">
    <property type="entry name" value="L domain-like"/>
    <property type="match status" value="1"/>
</dbReference>
<evidence type="ECO:0000256" key="5">
    <source>
        <dbReference type="ARBA" id="ARBA00022846"/>
    </source>
</evidence>
<dbReference type="InterPro" id="IPR032675">
    <property type="entry name" value="LRR_dom_sf"/>
</dbReference>
<keyword evidence="13" id="KW-1185">Reference proteome</keyword>
<keyword evidence="9" id="KW-0966">Cell projection</keyword>
<dbReference type="GO" id="GO:0005929">
    <property type="term" value="C:cilium"/>
    <property type="evidence" value="ECO:0007669"/>
    <property type="project" value="TreeGrafter"/>
</dbReference>
<evidence type="ECO:0000313" key="12">
    <source>
        <dbReference type="Ensembl" id="ENSLBEP00000035765.1"/>
    </source>
</evidence>
<keyword evidence="6" id="KW-0175">Coiled coil</keyword>
<comment type="similarity">
    <text evidence="10">Belongs to the DRC3 family.</text>
</comment>
<dbReference type="Gene3D" id="3.80.10.10">
    <property type="entry name" value="Ribonuclease Inhibitor"/>
    <property type="match status" value="1"/>
</dbReference>
<dbReference type="GeneTree" id="ENSGT00940000159298"/>
<dbReference type="InterPro" id="IPR001611">
    <property type="entry name" value="Leu-rich_rpt"/>
</dbReference>
<name>A0A3Q3NL64_9LABR</name>
<reference evidence="12" key="2">
    <citation type="submission" date="2025-09" db="UniProtKB">
        <authorList>
            <consortium name="Ensembl"/>
        </authorList>
    </citation>
    <scope>IDENTIFICATION</scope>
</reference>
<sequence>ENYLFDVRCDIKPSLDSCEAVMEEVCKDEIVFLSLEIQRIHCLWEFTSLDRLDLSNNLIEKIEGLDRLLNLTWLNLSYNKLEKIEGLESLRKLEVLTLSNNRISVIENMDTLEKLTLFCIGNNLIGQLDNVLYLRKFKNLFSLNLCGNPASKEDDYKLFIAAYFPNLTFLDFKLLELQTKNDASVKYQNAPGKLKLEELQQEQAQNAEQKVIETLHSLLVEFFNPSLTFEHQMLELFTQIIESGLAENERRETEVNCFVSAQTKAMKDYQKKVSNKMADFEEQMVELQQISESDLLKDKISHCSDEIRQLCHSFMEMEWRHVSQMEDIIKMLDKNLSDMVGKFSETVQGLYPFSLNTFTQCRDLEDTYYEKVRQVAIATLEKVGKGEVEDDMQDDAKALFTDRDAVMDALETAHENHLLRINDRQTQLLTRVSAWKVAIIEMVRDKELEGNRTRISDFHRYTDILKEQLEE</sequence>
<comment type="subcellular location">
    <subcellularLocation>
        <location evidence="1">Cytoplasm</location>
        <location evidence="1">Cytoskeleton</location>
        <location evidence="1">Flagellum axoneme</location>
    </subcellularLocation>
</comment>
<dbReference type="InParanoid" id="A0A3Q3NL64"/>
<keyword evidence="4" id="KW-0677">Repeat</keyword>
<evidence type="ECO:0000256" key="6">
    <source>
        <dbReference type="ARBA" id="ARBA00023054"/>
    </source>
</evidence>
<evidence type="ECO:0000256" key="10">
    <source>
        <dbReference type="ARBA" id="ARBA00038378"/>
    </source>
</evidence>
<keyword evidence="2" id="KW-0963">Cytoplasm</keyword>
<dbReference type="InterPro" id="IPR050576">
    <property type="entry name" value="Cilia_flagella_integrity"/>
</dbReference>
<dbReference type="Proteomes" id="UP000261660">
    <property type="component" value="Unplaced"/>
</dbReference>
<dbReference type="STRING" id="56723.ENSLBEP00000035765"/>
<dbReference type="PANTHER" id="PTHR45973">
    <property type="entry name" value="PROTEIN PHOSPHATASE 1 REGULATORY SUBUNIT SDS22-RELATED"/>
    <property type="match status" value="1"/>
</dbReference>
<protein>
    <recommendedName>
        <fullName evidence="11">Dynein regulatory complex subunit 3</fullName>
    </recommendedName>
</protein>
<dbReference type="PANTHER" id="PTHR45973:SF12">
    <property type="entry name" value="DYNEIN REGULATORY COMPLEX SUBUNIT 3"/>
    <property type="match status" value="1"/>
</dbReference>
<evidence type="ECO:0000256" key="1">
    <source>
        <dbReference type="ARBA" id="ARBA00004611"/>
    </source>
</evidence>
<evidence type="ECO:0000256" key="11">
    <source>
        <dbReference type="ARBA" id="ARBA00040950"/>
    </source>
</evidence>